<dbReference type="Gene3D" id="1.10.10.60">
    <property type="entry name" value="Homeodomain-like"/>
    <property type="match status" value="2"/>
</dbReference>
<dbReference type="InterPro" id="IPR009057">
    <property type="entry name" value="Homeodomain-like_sf"/>
</dbReference>
<keyword evidence="1" id="KW-0805">Transcription regulation</keyword>
<evidence type="ECO:0000313" key="6">
    <source>
        <dbReference type="EMBL" id="GAA4145787.1"/>
    </source>
</evidence>
<dbReference type="InterPro" id="IPR018060">
    <property type="entry name" value="HTH_AraC"/>
</dbReference>
<keyword evidence="2" id="KW-0238">DNA-binding</keyword>
<evidence type="ECO:0000259" key="5">
    <source>
        <dbReference type="PROSITE" id="PS01124"/>
    </source>
</evidence>
<dbReference type="PANTHER" id="PTHR46796">
    <property type="entry name" value="HTH-TYPE TRANSCRIPTIONAL ACTIVATOR RHAS-RELATED"/>
    <property type="match status" value="1"/>
</dbReference>
<dbReference type="InterPro" id="IPR050204">
    <property type="entry name" value="AraC_XylS_family_regulators"/>
</dbReference>
<proteinExistence type="predicted"/>
<evidence type="ECO:0000256" key="4">
    <source>
        <dbReference type="SAM" id="MobiDB-lite"/>
    </source>
</evidence>
<dbReference type="Proteomes" id="UP001500266">
    <property type="component" value="Unassembled WGS sequence"/>
</dbReference>
<sequence length="343" mass="36504">MTPARAAPSGFGERLRDGPDGGRGPSTLARVDAISDLLDGPRARGAFMLRAVLDPPWSLRIEDRAPLCAVAMVRGEAWVTADGGRPLRAGPGDVVIARGPDPYVVADDPATPPQVVIHPGGRCTTLRGEPLRQTMALGVRTWGNSADGATCMLIGTYRMRGEIAGRLPAALPPLLVWPEGGRLVPLLGEEIARDAPGQEVVLDRLLDLLVIAVLRGWFARPGAEPPGWYRAHGDPVVGPALRMLHDDPAHPWTVAALAARVGVSRAALARRFARLVGEPPMAYLTGLRLARAADLLRDTDATVEAIARRVGYGTAFALSTAFKRERGVSPQEFRTRAAAHLGT</sequence>
<comment type="caution">
    <text evidence="6">The sequence shown here is derived from an EMBL/GenBank/DDBJ whole genome shotgun (WGS) entry which is preliminary data.</text>
</comment>
<evidence type="ECO:0000256" key="3">
    <source>
        <dbReference type="ARBA" id="ARBA00023163"/>
    </source>
</evidence>
<keyword evidence="3" id="KW-0804">Transcription</keyword>
<dbReference type="InterPro" id="IPR018062">
    <property type="entry name" value="HTH_AraC-typ_CS"/>
</dbReference>
<dbReference type="PROSITE" id="PS01124">
    <property type="entry name" value="HTH_ARAC_FAMILY_2"/>
    <property type="match status" value="1"/>
</dbReference>
<dbReference type="InterPro" id="IPR032783">
    <property type="entry name" value="AraC_lig"/>
</dbReference>
<organism evidence="6 7">
    <name type="scientific">Actinomadura keratinilytica</name>
    <dbReference type="NCBI Taxonomy" id="547461"/>
    <lineage>
        <taxon>Bacteria</taxon>
        <taxon>Bacillati</taxon>
        <taxon>Actinomycetota</taxon>
        <taxon>Actinomycetes</taxon>
        <taxon>Streptosporangiales</taxon>
        <taxon>Thermomonosporaceae</taxon>
        <taxon>Actinomadura</taxon>
    </lineage>
</organism>
<evidence type="ECO:0000313" key="7">
    <source>
        <dbReference type="Proteomes" id="UP001500266"/>
    </source>
</evidence>
<name>A0ABP7Z242_9ACTN</name>
<evidence type="ECO:0000256" key="2">
    <source>
        <dbReference type="ARBA" id="ARBA00023125"/>
    </source>
</evidence>
<keyword evidence="7" id="KW-1185">Reference proteome</keyword>
<dbReference type="Pfam" id="PF12833">
    <property type="entry name" value="HTH_18"/>
    <property type="match status" value="1"/>
</dbReference>
<dbReference type="SMART" id="SM00342">
    <property type="entry name" value="HTH_ARAC"/>
    <property type="match status" value="1"/>
</dbReference>
<dbReference type="PANTHER" id="PTHR46796:SF13">
    <property type="entry name" value="HTH-TYPE TRANSCRIPTIONAL ACTIVATOR RHAS"/>
    <property type="match status" value="1"/>
</dbReference>
<dbReference type="SUPFAM" id="SSF46689">
    <property type="entry name" value="Homeodomain-like"/>
    <property type="match status" value="2"/>
</dbReference>
<feature type="domain" description="HTH araC/xylS-type" evidence="5">
    <location>
        <begin position="238"/>
        <end position="336"/>
    </location>
</feature>
<evidence type="ECO:0000256" key="1">
    <source>
        <dbReference type="ARBA" id="ARBA00023015"/>
    </source>
</evidence>
<feature type="region of interest" description="Disordered" evidence="4">
    <location>
        <begin position="1"/>
        <end position="26"/>
    </location>
</feature>
<reference evidence="7" key="1">
    <citation type="journal article" date="2019" name="Int. J. Syst. Evol. Microbiol.">
        <title>The Global Catalogue of Microorganisms (GCM) 10K type strain sequencing project: providing services to taxonomists for standard genome sequencing and annotation.</title>
        <authorList>
            <consortium name="The Broad Institute Genomics Platform"/>
            <consortium name="The Broad Institute Genome Sequencing Center for Infectious Disease"/>
            <person name="Wu L."/>
            <person name="Ma J."/>
        </authorList>
    </citation>
    <scope>NUCLEOTIDE SEQUENCE [LARGE SCALE GENOMIC DNA]</scope>
    <source>
        <strain evidence="7">JCM 17316</strain>
    </source>
</reference>
<gene>
    <name evidence="6" type="ORF">GCM10022416_37810</name>
</gene>
<accession>A0ABP7Z242</accession>
<dbReference type="PROSITE" id="PS00041">
    <property type="entry name" value="HTH_ARAC_FAMILY_1"/>
    <property type="match status" value="1"/>
</dbReference>
<dbReference type="EMBL" id="BAABDO010000058">
    <property type="protein sequence ID" value="GAA4145787.1"/>
    <property type="molecule type" value="Genomic_DNA"/>
</dbReference>
<dbReference type="Pfam" id="PF12852">
    <property type="entry name" value="Cupin_6"/>
    <property type="match status" value="1"/>
</dbReference>
<protein>
    <submittedName>
        <fullName evidence="6">AraC family transcriptional regulator</fullName>
    </submittedName>
</protein>